<organism evidence="2 3">
    <name type="scientific">Xanthocytophaga flava</name>
    <dbReference type="NCBI Taxonomy" id="3048013"/>
    <lineage>
        <taxon>Bacteria</taxon>
        <taxon>Pseudomonadati</taxon>
        <taxon>Bacteroidota</taxon>
        <taxon>Cytophagia</taxon>
        <taxon>Cytophagales</taxon>
        <taxon>Rhodocytophagaceae</taxon>
        <taxon>Xanthocytophaga</taxon>
    </lineage>
</organism>
<name>A0AAE3QXU7_9BACT</name>
<reference evidence="2" key="1">
    <citation type="submission" date="2023-05" db="EMBL/GenBank/DDBJ databases">
        <authorList>
            <person name="Zhang X."/>
        </authorList>
    </citation>
    <scope>NUCLEOTIDE SEQUENCE</scope>
    <source>
        <strain evidence="2">YF14B1</strain>
    </source>
</reference>
<dbReference type="PIRSF" id="PIRSF009160">
    <property type="entry name" value="UCP009160"/>
    <property type="match status" value="1"/>
</dbReference>
<comment type="caution">
    <text evidence="2">The sequence shown here is derived from an EMBL/GenBank/DDBJ whole genome shotgun (WGS) entry which is preliminary data.</text>
</comment>
<dbReference type="Pfam" id="PF12811">
    <property type="entry name" value="BaxI_1"/>
    <property type="match status" value="1"/>
</dbReference>
<feature type="transmembrane region" description="Helical" evidence="1">
    <location>
        <begin position="149"/>
        <end position="171"/>
    </location>
</feature>
<feature type="transmembrane region" description="Helical" evidence="1">
    <location>
        <begin position="222"/>
        <end position="242"/>
    </location>
</feature>
<accession>A0AAE3QXU7</accession>
<dbReference type="InterPro" id="IPR010539">
    <property type="entry name" value="BaxI_1-like"/>
</dbReference>
<dbReference type="PANTHER" id="PTHR41282:SF1">
    <property type="entry name" value="CONSERVED TRANSMEMBRANE PROTEIN-RELATED"/>
    <property type="match status" value="1"/>
</dbReference>
<keyword evidence="1" id="KW-0812">Transmembrane</keyword>
<dbReference type="AlphaFoldDB" id="A0AAE3QXU7"/>
<sequence>MSLFKSSNPALKSSTFEQMAGTAYDSDVMTMQGAINKSATLLIILVAAAALSWFAMLSNDALGFPMMIGGVFGGLLVGIVLTFKKEWAPFLAPAYAVLEGLALGAISLIYEHAFAGLVSTAIVLTIAVFAVMLFLYATRIIEVTQKFRMIVVAATAGIAVFYLLAFVLGFFNIEMPLINEPSTVGIVFSLVVVVVAALNLALDFDFIEQGAHQGVPKYMEWYSAFGLLVTLVWLYLEILRLLSKLRSR</sequence>
<protein>
    <submittedName>
        <fullName evidence="2">Bax inhibitor-1/YccA family protein</fullName>
    </submittedName>
</protein>
<feature type="transmembrane region" description="Helical" evidence="1">
    <location>
        <begin position="90"/>
        <end position="110"/>
    </location>
</feature>
<dbReference type="RefSeq" id="WP_313987468.1">
    <property type="nucleotide sequence ID" value="NZ_JASJOS010000018.1"/>
</dbReference>
<evidence type="ECO:0000313" key="3">
    <source>
        <dbReference type="Proteomes" id="UP001241110"/>
    </source>
</evidence>
<feature type="transmembrane region" description="Helical" evidence="1">
    <location>
        <begin position="39"/>
        <end position="56"/>
    </location>
</feature>
<keyword evidence="1" id="KW-1133">Transmembrane helix</keyword>
<dbReference type="EMBL" id="JASJOS010000018">
    <property type="protein sequence ID" value="MDJ1485216.1"/>
    <property type="molecule type" value="Genomic_DNA"/>
</dbReference>
<proteinExistence type="predicted"/>
<evidence type="ECO:0000256" key="1">
    <source>
        <dbReference type="SAM" id="Phobius"/>
    </source>
</evidence>
<dbReference type="Proteomes" id="UP001241110">
    <property type="component" value="Unassembled WGS sequence"/>
</dbReference>
<keyword evidence="1" id="KW-0472">Membrane</keyword>
<dbReference type="PANTHER" id="PTHR41282">
    <property type="entry name" value="CONSERVED TRANSMEMBRANE PROTEIN-RELATED"/>
    <property type="match status" value="1"/>
</dbReference>
<feature type="transmembrane region" description="Helical" evidence="1">
    <location>
        <begin position="62"/>
        <end position="83"/>
    </location>
</feature>
<gene>
    <name evidence="2" type="ORF">QNI16_32250</name>
</gene>
<feature type="transmembrane region" description="Helical" evidence="1">
    <location>
        <begin position="116"/>
        <end position="137"/>
    </location>
</feature>
<feature type="transmembrane region" description="Helical" evidence="1">
    <location>
        <begin position="183"/>
        <end position="202"/>
    </location>
</feature>
<evidence type="ECO:0000313" key="2">
    <source>
        <dbReference type="EMBL" id="MDJ1485216.1"/>
    </source>
</evidence>